<organism evidence="2 3">
    <name type="scientific">Zizania palustris</name>
    <name type="common">Northern wild rice</name>
    <dbReference type="NCBI Taxonomy" id="103762"/>
    <lineage>
        <taxon>Eukaryota</taxon>
        <taxon>Viridiplantae</taxon>
        <taxon>Streptophyta</taxon>
        <taxon>Embryophyta</taxon>
        <taxon>Tracheophyta</taxon>
        <taxon>Spermatophyta</taxon>
        <taxon>Magnoliopsida</taxon>
        <taxon>Liliopsida</taxon>
        <taxon>Poales</taxon>
        <taxon>Poaceae</taxon>
        <taxon>BOP clade</taxon>
        <taxon>Oryzoideae</taxon>
        <taxon>Oryzeae</taxon>
        <taxon>Zizaniinae</taxon>
        <taxon>Zizania</taxon>
    </lineage>
</organism>
<feature type="compositionally biased region" description="Acidic residues" evidence="1">
    <location>
        <begin position="1"/>
        <end position="17"/>
    </location>
</feature>
<reference evidence="2" key="1">
    <citation type="journal article" date="2021" name="bioRxiv">
        <title>Whole Genome Assembly and Annotation of Northern Wild Rice, Zizania palustris L., Supports a Whole Genome Duplication in the Zizania Genus.</title>
        <authorList>
            <person name="Haas M."/>
            <person name="Kono T."/>
            <person name="Macchietto M."/>
            <person name="Millas R."/>
            <person name="McGilp L."/>
            <person name="Shao M."/>
            <person name="Duquette J."/>
            <person name="Hirsch C.N."/>
            <person name="Kimball J."/>
        </authorList>
    </citation>
    <scope>NUCLEOTIDE SEQUENCE</scope>
    <source>
        <tissue evidence="2">Fresh leaf tissue</tissue>
    </source>
</reference>
<evidence type="ECO:0000313" key="2">
    <source>
        <dbReference type="EMBL" id="KAG8068637.1"/>
    </source>
</evidence>
<keyword evidence="3" id="KW-1185">Reference proteome</keyword>
<evidence type="ECO:0000313" key="3">
    <source>
        <dbReference type="Proteomes" id="UP000729402"/>
    </source>
</evidence>
<feature type="region of interest" description="Disordered" evidence="1">
    <location>
        <begin position="1"/>
        <end position="38"/>
    </location>
</feature>
<sequence length="118" mass="12943">MNSDEEGDEENNDDEESNISIPNEWQTEDFDGLSIGDGPTAAITAQVIDIDDDDDDSLHGEVGNMTVGLDSDGRGDIHDTSQHETKYVLRSGQKAVKVKGEISEHTSVRYYNDPQGDE</sequence>
<dbReference type="AlphaFoldDB" id="A0A8J5SH34"/>
<dbReference type="Proteomes" id="UP000729402">
    <property type="component" value="Unassembled WGS sequence"/>
</dbReference>
<comment type="caution">
    <text evidence="2">The sequence shown here is derived from an EMBL/GenBank/DDBJ whole genome shotgun (WGS) entry which is preliminary data.</text>
</comment>
<dbReference type="EMBL" id="JAAALK010000284">
    <property type="protein sequence ID" value="KAG8068637.1"/>
    <property type="molecule type" value="Genomic_DNA"/>
</dbReference>
<gene>
    <name evidence="2" type="ORF">GUJ93_ZPchr0005g14483</name>
</gene>
<evidence type="ECO:0000256" key="1">
    <source>
        <dbReference type="SAM" id="MobiDB-lite"/>
    </source>
</evidence>
<proteinExistence type="predicted"/>
<name>A0A8J5SH34_ZIZPA</name>
<protein>
    <submittedName>
        <fullName evidence="2">Uncharacterized protein</fullName>
    </submittedName>
</protein>
<accession>A0A8J5SH34</accession>
<feature type="region of interest" description="Disordered" evidence="1">
    <location>
        <begin position="52"/>
        <end position="84"/>
    </location>
</feature>
<feature type="compositionally biased region" description="Basic and acidic residues" evidence="1">
    <location>
        <begin position="71"/>
        <end position="84"/>
    </location>
</feature>
<reference evidence="2" key="2">
    <citation type="submission" date="2021-02" db="EMBL/GenBank/DDBJ databases">
        <authorList>
            <person name="Kimball J.A."/>
            <person name="Haas M.W."/>
            <person name="Macchietto M."/>
            <person name="Kono T."/>
            <person name="Duquette J."/>
            <person name="Shao M."/>
        </authorList>
    </citation>
    <scope>NUCLEOTIDE SEQUENCE</scope>
    <source>
        <tissue evidence="2">Fresh leaf tissue</tissue>
    </source>
</reference>